<dbReference type="InterPro" id="IPR000994">
    <property type="entry name" value="Pept_M24"/>
</dbReference>
<dbReference type="PANTHER" id="PTHR46112:SF3">
    <property type="entry name" value="AMINOPEPTIDASE YPDF"/>
    <property type="match status" value="1"/>
</dbReference>
<sequence length="356" mass="40895">MDFERRIKAVQKKIRELKLDGLIITNRKNIYYLCNFTGDSGIMFISRNGSFLITDYRFEGEIVEKIKNSEWILTRKGYVEELAQSKFFKNKKIIGFEAGSMSYSHFLYFKKTLKRSLKPVENIVEDLRTTKEKEEIEIMKKAAKIADMALSETIDFIKVGVMEKDIANELEYRMRKYGGEGASFETIVASGKRSAIPHGTASSKKIKNNEFLIIDFGTYYKGYASDCTRTFFVGKPKSKDKEIFDVVFNAQKLVREKITLKMNFKDIDNIAREYITSRGYGERFTHSLGHGVGLFVHEPPTLSPKSNGYLKEGMVVTIEPGVYIKDYGGVRIEDMVVFLDGKKIFLTSFPRELQTL</sequence>
<evidence type="ECO:0000259" key="4">
    <source>
        <dbReference type="Pfam" id="PF00557"/>
    </source>
</evidence>
<dbReference type="Pfam" id="PF01321">
    <property type="entry name" value="Creatinase_N"/>
    <property type="match status" value="1"/>
</dbReference>
<dbReference type="InterPro" id="IPR000587">
    <property type="entry name" value="Creatinase_N"/>
</dbReference>
<name>A0A7C4U6D0_UNCW3</name>
<evidence type="ECO:0000313" key="6">
    <source>
        <dbReference type="EMBL" id="HGW91176.1"/>
    </source>
</evidence>
<dbReference type="GO" id="GO:0046872">
    <property type="term" value="F:metal ion binding"/>
    <property type="evidence" value="ECO:0007669"/>
    <property type="project" value="UniProtKB-KW"/>
</dbReference>
<comment type="similarity">
    <text evidence="3">Belongs to the peptidase M24B family.</text>
</comment>
<dbReference type="InterPro" id="IPR036005">
    <property type="entry name" value="Creatinase/aminopeptidase-like"/>
</dbReference>
<protein>
    <submittedName>
        <fullName evidence="6">Aminopeptidase P family protein</fullName>
    </submittedName>
</protein>
<dbReference type="SUPFAM" id="SSF53092">
    <property type="entry name" value="Creatinase/prolidase N-terminal domain"/>
    <property type="match status" value="1"/>
</dbReference>
<dbReference type="CDD" id="cd01092">
    <property type="entry name" value="APP-like"/>
    <property type="match status" value="1"/>
</dbReference>
<dbReference type="AlphaFoldDB" id="A0A7C4U6D0"/>
<dbReference type="InterPro" id="IPR050659">
    <property type="entry name" value="Peptidase_M24B"/>
</dbReference>
<evidence type="ECO:0000259" key="5">
    <source>
        <dbReference type="Pfam" id="PF01321"/>
    </source>
</evidence>
<keyword evidence="6" id="KW-0645">Protease</keyword>
<dbReference type="InterPro" id="IPR029149">
    <property type="entry name" value="Creatin/AminoP/Spt16_N"/>
</dbReference>
<dbReference type="Gene3D" id="3.40.350.10">
    <property type="entry name" value="Creatinase/prolidase N-terminal domain"/>
    <property type="match status" value="1"/>
</dbReference>
<keyword evidence="1 3" id="KW-0479">Metal-binding</keyword>
<evidence type="ECO:0000256" key="1">
    <source>
        <dbReference type="ARBA" id="ARBA00022723"/>
    </source>
</evidence>
<dbReference type="Gene3D" id="3.90.230.10">
    <property type="entry name" value="Creatinase/methionine aminopeptidase superfamily"/>
    <property type="match status" value="1"/>
</dbReference>
<comment type="caution">
    <text evidence="6">The sequence shown here is derived from an EMBL/GenBank/DDBJ whole genome shotgun (WGS) entry which is preliminary data.</text>
</comment>
<dbReference type="PANTHER" id="PTHR46112">
    <property type="entry name" value="AMINOPEPTIDASE"/>
    <property type="match status" value="1"/>
</dbReference>
<dbReference type="Pfam" id="PF00557">
    <property type="entry name" value="Peptidase_M24"/>
    <property type="match status" value="1"/>
</dbReference>
<feature type="domain" description="Peptidase M24" evidence="4">
    <location>
        <begin position="137"/>
        <end position="337"/>
    </location>
</feature>
<dbReference type="EMBL" id="DTHG01000017">
    <property type="protein sequence ID" value="HGW91176.1"/>
    <property type="molecule type" value="Genomic_DNA"/>
</dbReference>
<evidence type="ECO:0000256" key="3">
    <source>
        <dbReference type="RuleBase" id="RU000590"/>
    </source>
</evidence>
<organism evidence="6">
    <name type="scientific">candidate division WOR-3 bacterium</name>
    <dbReference type="NCBI Taxonomy" id="2052148"/>
    <lineage>
        <taxon>Bacteria</taxon>
        <taxon>Bacteria division WOR-3</taxon>
    </lineage>
</organism>
<reference evidence="6" key="1">
    <citation type="journal article" date="2020" name="mSystems">
        <title>Genome- and Community-Level Interaction Insights into Carbon Utilization and Element Cycling Functions of Hydrothermarchaeota in Hydrothermal Sediment.</title>
        <authorList>
            <person name="Zhou Z."/>
            <person name="Liu Y."/>
            <person name="Xu W."/>
            <person name="Pan J."/>
            <person name="Luo Z.H."/>
            <person name="Li M."/>
        </authorList>
    </citation>
    <scope>NUCLEOTIDE SEQUENCE [LARGE SCALE GENOMIC DNA]</scope>
    <source>
        <strain evidence="6">SpSt-780</strain>
    </source>
</reference>
<dbReference type="SUPFAM" id="SSF55920">
    <property type="entry name" value="Creatinase/aminopeptidase"/>
    <property type="match status" value="1"/>
</dbReference>
<proteinExistence type="inferred from homology"/>
<evidence type="ECO:0000256" key="2">
    <source>
        <dbReference type="ARBA" id="ARBA00022801"/>
    </source>
</evidence>
<accession>A0A7C4U6D0</accession>
<dbReference type="InterPro" id="IPR001131">
    <property type="entry name" value="Peptidase_M24B_aminopep-P_CS"/>
</dbReference>
<dbReference type="PROSITE" id="PS00491">
    <property type="entry name" value="PROLINE_PEPTIDASE"/>
    <property type="match status" value="1"/>
</dbReference>
<feature type="domain" description="Creatinase N-terminal" evidence="5">
    <location>
        <begin position="6"/>
        <end position="128"/>
    </location>
</feature>
<gene>
    <name evidence="6" type="ORF">ENV67_01365</name>
</gene>
<dbReference type="GO" id="GO:0004177">
    <property type="term" value="F:aminopeptidase activity"/>
    <property type="evidence" value="ECO:0007669"/>
    <property type="project" value="UniProtKB-KW"/>
</dbReference>
<keyword evidence="6" id="KW-0031">Aminopeptidase</keyword>
<keyword evidence="2" id="KW-0378">Hydrolase</keyword>